<reference evidence="17" key="3">
    <citation type="submission" date="2015-06" db="UniProtKB">
        <authorList>
            <consortium name="EnsemblMetazoa"/>
        </authorList>
    </citation>
    <scope>IDENTIFICATION</scope>
</reference>
<dbReference type="PANTHER" id="PTHR11774">
    <property type="entry name" value="GERANYLGERANYL TRANSFERASE TYPE BETA SUBUNIT"/>
    <property type="match status" value="1"/>
</dbReference>
<evidence type="ECO:0000256" key="3">
    <source>
        <dbReference type="ARBA" id="ARBA00015798"/>
    </source>
</evidence>
<dbReference type="Proteomes" id="UP000015101">
    <property type="component" value="Unassembled WGS sequence"/>
</dbReference>
<dbReference type="OrthoDB" id="10261146at2759"/>
<dbReference type="Gene3D" id="1.50.10.20">
    <property type="match status" value="1"/>
</dbReference>
<dbReference type="RefSeq" id="XP_009021181.1">
    <property type="nucleotide sequence ID" value="XM_009022933.1"/>
</dbReference>
<keyword evidence="8" id="KW-0677">Repeat</keyword>
<evidence type="ECO:0000256" key="2">
    <source>
        <dbReference type="ARBA" id="ARBA00012702"/>
    </source>
</evidence>
<organism evidence="17 18">
    <name type="scientific">Helobdella robusta</name>
    <name type="common">Californian leech</name>
    <dbReference type="NCBI Taxonomy" id="6412"/>
    <lineage>
        <taxon>Eukaryota</taxon>
        <taxon>Metazoa</taxon>
        <taxon>Spiralia</taxon>
        <taxon>Lophotrochozoa</taxon>
        <taxon>Annelida</taxon>
        <taxon>Clitellata</taxon>
        <taxon>Hirudinea</taxon>
        <taxon>Rhynchobdellida</taxon>
        <taxon>Glossiphoniidae</taxon>
        <taxon>Helobdella</taxon>
    </lineage>
</organism>
<evidence type="ECO:0000259" key="15">
    <source>
        <dbReference type="Pfam" id="PF00432"/>
    </source>
</evidence>
<feature type="domain" description="Prenyltransferase alpha-alpha toroid" evidence="15">
    <location>
        <begin position="59"/>
        <end position="388"/>
    </location>
</feature>
<reference evidence="16 18" key="2">
    <citation type="journal article" date="2013" name="Nature">
        <title>Insights into bilaterian evolution from three spiralian genomes.</title>
        <authorList>
            <person name="Simakov O."/>
            <person name="Marletaz F."/>
            <person name="Cho S.J."/>
            <person name="Edsinger-Gonzales E."/>
            <person name="Havlak P."/>
            <person name="Hellsten U."/>
            <person name="Kuo D.H."/>
            <person name="Larsson T."/>
            <person name="Lv J."/>
            <person name="Arendt D."/>
            <person name="Savage R."/>
            <person name="Osoegawa K."/>
            <person name="de Jong P."/>
            <person name="Grimwood J."/>
            <person name="Chapman J.A."/>
            <person name="Shapiro H."/>
            <person name="Aerts A."/>
            <person name="Otillar R.P."/>
            <person name="Terry A.Y."/>
            <person name="Boore J.L."/>
            <person name="Grigoriev I.V."/>
            <person name="Lindberg D.R."/>
            <person name="Seaver E.C."/>
            <person name="Weisblat D.A."/>
            <person name="Putnam N.H."/>
            <person name="Rokhsar D.S."/>
        </authorList>
    </citation>
    <scope>NUCLEOTIDE SEQUENCE</scope>
</reference>
<dbReference type="InterPro" id="IPR008930">
    <property type="entry name" value="Terpenoid_cyclase/PrenylTrfase"/>
</dbReference>
<dbReference type="EnsemblMetazoa" id="HelroT185749">
    <property type="protein sequence ID" value="HelroP185749"/>
    <property type="gene ID" value="HelroG185749"/>
</dbReference>
<dbReference type="STRING" id="6412.T1FN86"/>
<dbReference type="FunFam" id="1.50.10.20:FF:000007">
    <property type="entry name" value="Protein farnesyltransferase subunit beta"/>
    <property type="match status" value="1"/>
</dbReference>
<dbReference type="HOGENOM" id="CLU_028946_0_1_1"/>
<gene>
    <name evidence="17" type="primary">20210284</name>
    <name evidence="16" type="ORF">HELRODRAFT_185749</name>
</gene>
<dbReference type="EMBL" id="AMQM01005305">
    <property type="status" value="NOT_ANNOTATED_CDS"/>
    <property type="molecule type" value="Genomic_DNA"/>
</dbReference>
<dbReference type="GO" id="GO:0008270">
    <property type="term" value="F:zinc ion binding"/>
    <property type="evidence" value="ECO:0007669"/>
    <property type="project" value="UniProtKB-UniRule"/>
</dbReference>
<comment type="cofactor">
    <cofactor evidence="14">
        <name>Zn(2+)</name>
        <dbReference type="ChEBI" id="CHEBI:29105"/>
    </cofactor>
    <text evidence="14">Binds 1 zinc ion per subunit.</text>
</comment>
<dbReference type="CTD" id="20210284"/>
<evidence type="ECO:0000256" key="4">
    <source>
        <dbReference type="ARBA" id="ARBA00022553"/>
    </source>
</evidence>
<dbReference type="GeneID" id="20210284"/>
<evidence type="ECO:0000256" key="10">
    <source>
        <dbReference type="ARBA" id="ARBA00023098"/>
    </source>
</evidence>
<evidence type="ECO:0000256" key="7">
    <source>
        <dbReference type="ARBA" id="ARBA00022723"/>
    </source>
</evidence>
<evidence type="ECO:0000256" key="6">
    <source>
        <dbReference type="ARBA" id="ARBA00022679"/>
    </source>
</evidence>
<dbReference type="FunCoup" id="T1FN86">
    <property type="interactions" value="669"/>
</dbReference>
<comment type="similarity">
    <text evidence="1 14">Belongs to the protein prenyltransferase subunit beta family.</text>
</comment>
<protein>
    <recommendedName>
        <fullName evidence="3 14">Protein farnesyltransferase subunit beta</fullName>
        <shortName evidence="14">FTase-beta</shortName>
        <ecNumber evidence="2 14">2.5.1.58</ecNumber>
    </recommendedName>
</protein>
<name>T1FN86_HELRO</name>
<dbReference type="GO" id="GO:0004660">
    <property type="term" value="F:protein farnesyltransferase activity"/>
    <property type="evidence" value="ECO:0007669"/>
    <property type="project" value="UniProtKB-UniRule"/>
</dbReference>
<dbReference type="GO" id="GO:0005965">
    <property type="term" value="C:protein farnesyltransferase complex"/>
    <property type="evidence" value="ECO:0000318"/>
    <property type="project" value="GO_Central"/>
</dbReference>
<dbReference type="OMA" id="WCIYWIL"/>
<evidence type="ECO:0000256" key="11">
    <source>
        <dbReference type="ARBA" id="ARBA00050225"/>
    </source>
</evidence>
<keyword evidence="18" id="KW-1185">Reference proteome</keyword>
<keyword evidence="9 14" id="KW-0862">Zinc</keyword>
<dbReference type="SUPFAM" id="SSF48239">
    <property type="entry name" value="Terpenoid cyclases/Protein prenyltransferases"/>
    <property type="match status" value="1"/>
</dbReference>
<dbReference type="InterPro" id="IPR045089">
    <property type="entry name" value="PGGT1B-like"/>
</dbReference>
<dbReference type="InParanoid" id="T1FN86"/>
<dbReference type="AlphaFoldDB" id="T1FN86"/>
<keyword evidence="5 14" id="KW-0637">Prenyltransferase</keyword>
<keyword evidence="4" id="KW-0597">Phosphoprotein</keyword>
<dbReference type="GO" id="GO:0097354">
    <property type="term" value="P:prenylation"/>
    <property type="evidence" value="ECO:0007669"/>
    <property type="project" value="UniProtKB-UniRule"/>
</dbReference>
<keyword evidence="7 14" id="KW-0479">Metal-binding</keyword>
<evidence type="ECO:0000256" key="9">
    <source>
        <dbReference type="ARBA" id="ARBA00022833"/>
    </source>
</evidence>
<comment type="catalytic activity">
    <reaction evidence="11">
        <text>L-cysteinyl-[protein] + (2E,6E)-farnesyl diphosphate = S-(2E,6E)-farnesyl-L-cysteinyl-[protein] + diphosphate</text>
        <dbReference type="Rhea" id="RHEA:13345"/>
        <dbReference type="Rhea" id="RHEA-COMP:10131"/>
        <dbReference type="Rhea" id="RHEA-COMP:11535"/>
        <dbReference type="ChEBI" id="CHEBI:29950"/>
        <dbReference type="ChEBI" id="CHEBI:33019"/>
        <dbReference type="ChEBI" id="CHEBI:86019"/>
        <dbReference type="ChEBI" id="CHEBI:175763"/>
        <dbReference type="EC" id="2.5.1.58"/>
    </reaction>
</comment>
<evidence type="ECO:0000256" key="12">
    <source>
        <dbReference type="ARBA" id="ARBA00055850"/>
    </source>
</evidence>
<dbReference type="CDD" id="cd02893">
    <property type="entry name" value="FTase"/>
    <property type="match status" value="1"/>
</dbReference>
<dbReference type="PANTHER" id="PTHR11774:SF6">
    <property type="entry name" value="PROTEIN FARNESYLTRANSFERASE SUBUNIT BETA"/>
    <property type="match status" value="1"/>
</dbReference>
<comment type="function">
    <text evidence="12">Essential subunit of the farnesyltransferase complex. Catalyzes the transfer of a farnesyl moiety from farnesyl diphosphate to a cysteine at the fourth position from the C-terminus of several proteins having the C-terminal sequence Cys-aliphatic-aliphatic-X.</text>
</comment>
<proteinExistence type="inferred from homology"/>
<keyword evidence="6 14" id="KW-0808">Transferase</keyword>
<dbReference type="EMBL" id="KB096900">
    <property type="protein sequence ID" value="ESO00544.1"/>
    <property type="molecule type" value="Genomic_DNA"/>
</dbReference>
<evidence type="ECO:0000256" key="14">
    <source>
        <dbReference type="RuleBase" id="RU365056"/>
    </source>
</evidence>
<sequence length="411" mass="45871">MADLRSISENTKRFRCKSESYDTDTLSEQMNLEQKVGECFEKFKKLIEFDDDSSALELFRIRHSQFLIKGLEHLSASYSSLDASRTWLCYWILQSMSLLDINMTDEKLSCIIDFLSRCQNSTGGFGGGPGQYSHLAPTYAAVNALCIIGTEEAYKIINREAMFKFIMSVKCPDGSFRMQEDGEIDIRGAYCAASVARLLNIATPEMFDATPEWIVSCQTYEGGFAGCPGMEAHGGYSFCGLAALVLLGKECLCDHAALLRWTAMKQMSYEGGFQGRTNKLVDGCYSFWQGGIFPILHTILTKQGDNALSYEGWMFHQKALQEYLLICCQHASGGLVDKPEKARDYYHTCYCLSGLSIAQHFTEGKLSSETVVGNKSNKIGRTHPLFNITITAVDKAHEYFKNQPPVTPTEG</sequence>
<dbReference type="KEGG" id="hro:HELRODRAFT_185749"/>
<accession>T1FN86</accession>
<keyword evidence="10" id="KW-0443">Lipid metabolism</keyword>
<evidence type="ECO:0000256" key="8">
    <source>
        <dbReference type="ARBA" id="ARBA00022737"/>
    </source>
</evidence>
<evidence type="ECO:0000313" key="16">
    <source>
        <dbReference type="EMBL" id="ESO00544.1"/>
    </source>
</evidence>
<dbReference type="InterPro" id="IPR001330">
    <property type="entry name" value="Prenyltrans"/>
</dbReference>
<reference evidence="18" key="1">
    <citation type="submission" date="2012-12" db="EMBL/GenBank/DDBJ databases">
        <authorList>
            <person name="Hellsten U."/>
            <person name="Grimwood J."/>
            <person name="Chapman J.A."/>
            <person name="Shapiro H."/>
            <person name="Aerts A."/>
            <person name="Otillar R.P."/>
            <person name="Terry A.Y."/>
            <person name="Boore J.L."/>
            <person name="Simakov O."/>
            <person name="Marletaz F."/>
            <person name="Cho S.-J."/>
            <person name="Edsinger-Gonzales E."/>
            <person name="Havlak P."/>
            <person name="Kuo D.-H."/>
            <person name="Larsson T."/>
            <person name="Lv J."/>
            <person name="Arendt D."/>
            <person name="Savage R."/>
            <person name="Osoegawa K."/>
            <person name="de Jong P."/>
            <person name="Lindberg D.R."/>
            <person name="Seaver E.C."/>
            <person name="Weisblat D.A."/>
            <person name="Putnam N.H."/>
            <person name="Grigoriev I.V."/>
            <person name="Rokhsar D.S."/>
        </authorList>
    </citation>
    <scope>NUCLEOTIDE SEQUENCE</scope>
</reference>
<evidence type="ECO:0000256" key="5">
    <source>
        <dbReference type="ARBA" id="ARBA00022602"/>
    </source>
</evidence>
<evidence type="ECO:0000256" key="1">
    <source>
        <dbReference type="ARBA" id="ARBA00010497"/>
    </source>
</evidence>
<dbReference type="Pfam" id="PF00432">
    <property type="entry name" value="Prenyltrans"/>
    <property type="match status" value="1"/>
</dbReference>
<evidence type="ECO:0000313" key="17">
    <source>
        <dbReference type="EnsemblMetazoa" id="HelroP185749"/>
    </source>
</evidence>
<dbReference type="GO" id="GO:0006629">
    <property type="term" value="P:lipid metabolic process"/>
    <property type="evidence" value="ECO:0007669"/>
    <property type="project" value="UniProtKB-KW"/>
</dbReference>
<comment type="function">
    <text evidence="14">Catalyzes the transfer of a farnesyl moiety from farnesyl diphosphate to a cysteine at the fourth position from the C-terminus of several proteins. The beta subunit is responsible for peptide-binding.</text>
</comment>
<dbReference type="EC" id="2.5.1.58" evidence="2 14"/>
<dbReference type="eggNOG" id="KOG0365">
    <property type="taxonomic scope" value="Eukaryota"/>
</dbReference>
<comment type="subunit">
    <text evidence="13">Heterodimer of FNTA and FNTB.</text>
</comment>
<evidence type="ECO:0000256" key="13">
    <source>
        <dbReference type="ARBA" id="ARBA00064192"/>
    </source>
</evidence>
<evidence type="ECO:0000313" key="18">
    <source>
        <dbReference type="Proteomes" id="UP000015101"/>
    </source>
</evidence>
<comment type="subunit">
    <text evidence="14">Heterodimer of an alpha and a beta subunit.</text>
</comment>
<dbReference type="InterPro" id="IPR026872">
    <property type="entry name" value="FTB"/>
</dbReference>